<organism evidence="1 2">
    <name type="scientific">Stylosanthes scabra</name>
    <dbReference type="NCBI Taxonomy" id="79078"/>
    <lineage>
        <taxon>Eukaryota</taxon>
        <taxon>Viridiplantae</taxon>
        <taxon>Streptophyta</taxon>
        <taxon>Embryophyta</taxon>
        <taxon>Tracheophyta</taxon>
        <taxon>Spermatophyta</taxon>
        <taxon>Magnoliopsida</taxon>
        <taxon>eudicotyledons</taxon>
        <taxon>Gunneridae</taxon>
        <taxon>Pentapetalae</taxon>
        <taxon>rosids</taxon>
        <taxon>fabids</taxon>
        <taxon>Fabales</taxon>
        <taxon>Fabaceae</taxon>
        <taxon>Papilionoideae</taxon>
        <taxon>50 kb inversion clade</taxon>
        <taxon>dalbergioids sensu lato</taxon>
        <taxon>Dalbergieae</taxon>
        <taxon>Pterocarpus clade</taxon>
        <taxon>Stylosanthes</taxon>
    </lineage>
</organism>
<reference evidence="1 2" key="1">
    <citation type="journal article" date="2023" name="Plants (Basel)">
        <title>Bridging the Gap: Combining Genomics and Transcriptomics Approaches to Understand Stylosanthes scabra, an Orphan Legume from the Brazilian Caatinga.</title>
        <authorList>
            <person name="Ferreira-Neto J.R.C."/>
            <person name="da Silva M.D."/>
            <person name="Binneck E."/>
            <person name="de Melo N.F."/>
            <person name="da Silva R.H."/>
            <person name="de Melo A.L.T.M."/>
            <person name="Pandolfi V."/>
            <person name="Bustamante F.O."/>
            <person name="Brasileiro-Vidal A.C."/>
            <person name="Benko-Iseppon A.M."/>
        </authorList>
    </citation>
    <scope>NUCLEOTIDE SEQUENCE [LARGE SCALE GENOMIC DNA]</scope>
    <source>
        <tissue evidence="1">Leaves</tissue>
    </source>
</reference>
<name>A0ABU6X7P9_9FABA</name>
<sequence>MGCLGAKSLKKRIPGPRFPTKLARLRKAARDLKRSESLTRVTFRHPFLTEFYFPCKATILSSSMSVHESTSRFGPALRLSRRSCAESVAFDASRLNPGSTPVHLGGPI</sequence>
<proteinExistence type="predicted"/>
<keyword evidence="2" id="KW-1185">Reference proteome</keyword>
<protein>
    <submittedName>
        <fullName evidence="1">Uncharacterized protein</fullName>
    </submittedName>
</protein>
<dbReference type="EMBL" id="JASCZI010211544">
    <property type="protein sequence ID" value="MED6194149.1"/>
    <property type="molecule type" value="Genomic_DNA"/>
</dbReference>
<gene>
    <name evidence="1" type="ORF">PIB30_025877</name>
</gene>
<evidence type="ECO:0000313" key="2">
    <source>
        <dbReference type="Proteomes" id="UP001341840"/>
    </source>
</evidence>
<dbReference type="Proteomes" id="UP001341840">
    <property type="component" value="Unassembled WGS sequence"/>
</dbReference>
<evidence type="ECO:0000313" key="1">
    <source>
        <dbReference type="EMBL" id="MED6194149.1"/>
    </source>
</evidence>
<accession>A0ABU6X7P9</accession>
<comment type="caution">
    <text evidence="1">The sequence shown here is derived from an EMBL/GenBank/DDBJ whole genome shotgun (WGS) entry which is preliminary data.</text>
</comment>